<feature type="transmembrane region" description="Helical" evidence="8">
    <location>
        <begin position="969"/>
        <end position="987"/>
    </location>
</feature>
<feature type="transmembrane region" description="Helical" evidence="8">
    <location>
        <begin position="999"/>
        <end position="1024"/>
    </location>
</feature>
<dbReference type="Gene3D" id="3.30.70.1430">
    <property type="entry name" value="Multidrug efflux transporter AcrB pore domain"/>
    <property type="match status" value="2"/>
</dbReference>
<proteinExistence type="inferred from homology"/>
<dbReference type="KEGG" id="aup:AsAng_0038890"/>
<evidence type="ECO:0000256" key="2">
    <source>
        <dbReference type="ARBA" id="ARBA00010942"/>
    </source>
</evidence>
<feature type="transmembrane region" description="Helical" evidence="8">
    <location>
        <begin position="864"/>
        <end position="883"/>
    </location>
</feature>
<evidence type="ECO:0000256" key="7">
    <source>
        <dbReference type="ARBA" id="ARBA00023136"/>
    </source>
</evidence>
<dbReference type="PRINTS" id="PR00702">
    <property type="entry name" value="ACRIFLAVINRP"/>
</dbReference>
<dbReference type="PANTHER" id="PTHR32063">
    <property type="match status" value="1"/>
</dbReference>
<feature type="transmembrane region" description="Helical" evidence="8">
    <location>
        <begin position="475"/>
        <end position="500"/>
    </location>
</feature>
<comment type="subcellular location">
    <subcellularLocation>
        <location evidence="1">Cell membrane</location>
        <topology evidence="1">Multi-pass membrane protein</topology>
    </subcellularLocation>
</comment>
<reference evidence="9" key="1">
    <citation type="submission" date="2022-09" db="EMBL/GenBank/DDBJ databases">
        <title>Aureispira anguillicida sp. nov., isolated from Leptocephalus of Japanese eel Anguilla japonica.</title>
        <authorList>
            <person name="Yuasa K."/>
            <person name="Mekata T."/>
            <person name="Ikunari K."/>
        </authorList>
    </citation>
    <scope>NUCLEOTIDE SEQUENCE</scope>
    <source>
        <strain evidence="9">EL160426</strain>
    </source>
</reference>
<feature type="transmembrane region" description="Helical" evidence="8">
    <location>
        <begin position="362"/>
        <end position="382"/>
    </location>
</feature>
<dbReference type="GO" id="GO:0008324">
    <property type="term" value="F:monoatomic cation transmembrane transporter activity"/>
    <property type="evidence" value="ECO:0007669"/>
    <property type="project" value="InterPro"/>
</dbReference>
<evidence type="ECO:0000256" key="3">
    <source>
        <dbReference type="ARBA" id="ARBA00022448"/>
    </source>
</evidence>
<feature type="transmembrane region" description="Helical" evidence="8">
    <location>
        <begin position="890"/>
        <end position="911"/>
    </location>
</feature>
<sequence length="1032" mass="113691">MLNILIKNALNNRPLVLALAVLLMLAGGWVSTQVDIDVFPDLTAPTVTVMTEAHGMSAEEMERLVTFKLETALNGAPGVRRLRSSSSSELSTVIIEFDWGTDIYRARQIVNERLGTVQSDLPDNVKNPVMAPIASIMGEIQMVGMVSDSMSGIDMNTLANWYIKPRLLAVEGVAKVVIYGGEEKEYQVYASPSKMKLHHVSLDELYNAIAQLNHNASGGYLEQHGKQYLISGKGRIRSIKEIEEAFVKMEGDVAVRVADLATVKIGGAPKLGNASINGKDAITLTILKQPTANTLKLTQEIDKTIVEIAQNLPPSVVLDPDLFKQSNFIENSISNLQRVLLEGVFFVILVLFLFLMEWRTTLISVITIPLSLLTSILVLYLMGFSMNTMTLGGLAIAVGVLVDDAIVDVENVYKRLRQNAILPLAQQKSKLSIIYDATFEVRSSILNSSLIIIASFIPLFFLSGVEGRLLQPLGVAFLIVIIVSLLVAVAITPALCSVLLKTDAQEAKEQQIKYNIVIRSLMRLYNKVLQLSLKRSYSILAVSFLLLLVAILTMSGLGRSFLPDFNEGSLTISAVVPPETSLTETNKIGQKIEKLLLEVPEIDLVGRRTGRASMDEHAQSHYASEIEVPLTMKERSKSAVMADIRAKIGNIPGVTINIGQPISHRIDHMISGTRSNIAIKLFGEDLTKMFQIGNQIKQNISEIEGIVDVNLDQKTEIPHVYIYPKHEMLARSGISIEHFADFIDIAIGGKTVVQVYENQRSFNLKLRLKEDVRDQIEKLEHLLIENFEGDKIPFGKVARIVSNSSPERINREKVRRKLVIAANVADRDMKSAVEAIQAKIAATVQLPESYHIEYSGQFESEQKATSMLLLTSFFSLVIIFFLIMREFKEVWLSVIILINLPLALIGGVFMIYFDSGIISIASTIGFISLFGIATRNGMLLISRYQTLIAEGHRLKEAIIEGSLDRLNPILMTATTTGLALIPLIFAGGQAGNEIQSPMAVVIVGGLISSTLLNLVVVPCTFYLLKRQATNNA</sequence>
<gene>
    <name evidence="9" type="ORF">AsAng_0038890</name>
</gene>
<evidence type="ECO:0000256" key="1">
    <source>
        <dbReference type="ARBA" id="ARBA00004651"/>
    </source>
</evidence>
<dbReference type="InterPro" id="IPR004763">
    <property type="entry name" value="CusA-like"/>
</dbReference>
<dbReference type="SUPFAM" id="SSF82693">
    <property type="entry name" value="Multidrug efflux transporter AcrB pore domain, PN1, PN2, PC1 and PC2 subdomains"/>
    <property type="match status" value="3"/>
</dbReference>
<feature type="transmembrane region" description="Helical" evidence="8">
    <location>
        <begin position="445"/>
        <end position="463"/>
    </location>
</feature>
<evidence type="ECO:0000313" key="10">
    <source>
        <dbReference type="Proteomes" id="UP001060919"/>
    </source>
</evidence>
<dbReference type="GO" id="GO:0042910">
    <property type="term" value="F:xenobiotic transmembrane transporter activity"/>
    <property type="evidence" value="ECO:0007669"/>
    <property type="project" value="TreeGrafter"/>
</dbReference>
<dbReference type="Proteomes" id="UP001060919">
    <property type="component" value="Chromosome"/>
</dbReference>
<evidence type="ECO:0000313" key="9">
    <source>
        <dbReference type="EMBL" id="BDS13161.1"/>
    </source>
</evidence>
<feature type="transmembrane region" description="Helical" evidence="8">
    <location>
        <begin position="388"/>
        <end position="407"/>
    </location>
</feature>
<dbReference type="SUPFAM" id="SSF82714">
    <property type="entry name" value="Multidrug efflux transporter AcrB TolC docking domain, DN and DC subdomains"/>
    <property type="match status" value="2"/>
</dbReference>
<keyword evidence="3" id="KW-0813">Transport</keyword>
<dbReference type="AlphaFoldDB" id="A0A916DUA1"/>
<dbReference type="Gene3D" id="1.20.1640.10">
    <property type="entry name" value="Multidrug efflux transporter AcrB transmembrane domain"/>
    <property type="match status" value="2"/>
</dbReference>
<dbReference type="InterPro" id="IPR001036">
    <property type="entry name" value="Acrflvin-R"/>
</dbReference>
<protein>
    <submittedName>
        <fullName evidence="9">Efflux RND transporter permease subunit</fullName>
    </submittedName>
</protein>
<name>A0A916DUA1_9BACT</name>
<keyword evidence="6 8" id="KW-1133">Transmembrane helix</keyword>
<dbReference type="RefSeq" id="WP_264788457.1">
    <property type="nucleotide sequence ID" value="NZ_AP026867.1"/>
</dbReference>
<dbReference type="SUPFAM" id="SSF82866">
    <property type="entry name" value="Multidrug efflux transporter AcrB transmembrane domain"/>
    <property type="match status" value="2"/>
</dbReference>
<keyword evidence="4" id="KW-1003">Cell membrane</keyword>
<keyword evidence="7 8" id="KW-0472">Membrane</keyword>
<dbReference type="EMBL" id="AP026867">
    <property type="protein sequence ID" value="BDS13161.1"/>
    <property type="molecule type" value="Genomic_DNA"/>
</dbReference>
<feature type="transmembrane region" description="Helical" evidence="8">
    <location>
        <begin position="537"/>
        <end position="557"/>
    </location>
</feature>
<feature type="transmembrane region" description="Helical" evidence="8">
    <location>
        <begin position="917"/>
        <end position="934"/>
    </location>
</feature>
<feature type="transmembrane region" description="Helical" evidence="8">
    <location>
        <begin position="336"/>
        <end position="355"/>
    </location>
</feature>
<organism evidence="9 10">
    <name type="scientific">Aureispira anguillae</name>
    <dbReference type="NCBI Taxonomy" id="2864201"/>
    <lineage>
        <taxon>Bacteria</taxon>
        <taxon>Pseudomonadati</taxon>
        <taxon>Bacteroidota</taxon>
        <taxon>Saprospiria</taxon>
        <taxon>Saprospirales</taxon>
        <taxon>Saprospiraceae</taxon>
        <taxon>Aureispira</taxon>
    </lineage>
</organism>
<dbReference type="Gene3D" id="3.30.70.1320">
    <property type="entry name" value="Multidrug efflux transporter AcrB pore domain like"/>
    <property type="match status" value="1"/>
</dbReference>
<evidence type="ECO:0000256" key="6">
    <source>
        <dbReference type="ARBA" id="ARBA00022989"/>
    </source>
</evidence>
<dbReference type="Pfam" id="PF00873">
    <property type="entry name" value="ACR_tran"/>
    <property type="match status" value="1"/>
</dbReference>
<evidence type="ECO:0000256" key="8">
    <source>
        <dbReference type="SAM" id="Phobius"/>
    </source>
</evidence>
<keyword evidence="5 8" id="KW-0812">Transmembrane</keyword>
<evidence type="ECO:0000256" key="4">
    <source>
        <dbReference type="ARBA" id="ARBA00022475"/>
    </source>
</evidence>
<keyword evidence="10" id="KW-1185">Reference proteome</keyword>
<dbReference type="GO" id="GO:0005886">
    <property type="term" value="C:plasma membrane"/>
    <property type="evidence" value="ECO:0007669"/>
    <property type="project" value="UniProtKB-SubCell"/>
</dbReference>
<dbReference type="NCBIfam" id="TIGR00914">
    <property type="entry name" value="2A0601"/>
    <property type="match status" value="1"/>
</dbReference>
<dbReference type="Gene3D" id="3.30.2090.10">
    <property type="entry name" value="Multidrug efflux transporter AcrB TolC docking domain, DN and DC subdomains"/>
    <property type="match status" value="2"/>
</dbReference>
<evidence type="ECO:0000256" key="5">
    <source>
        <dbReference type="ARBA" id="ARBA00022692"/>
    </source>
</evidence>
<dbReference type="PANTHER" id="PTHR32063:SF4">
    <property type="entry name" value="SLR6043 PROTEIN"/>
    <property type="match status" value="1"/>
</dbReference>
<dbReference type="Gene3D" id="3.30.70.1440">
    <property type="entry name" value="Multidrug efflux transporter AcrB pore domain"/>
    <property type="match status" value="1"/>
</dbReference>
<dbReference type="InterPro" id="IPR027463">
    <property type="entry name" value="AcrB_DN_DC_subdom"/>
</dbReference>
<comment type="similarity">
    <text evidence="2">Belongs to the resistance-nodulation-cell division (RND) (TC 2.A.6) family.</text>
</comment>
<accession>A0A916DUA1</accession>